<dbReference type="GO" id="GO:0006799">
    <property type="term" value="P:polyphosphate biosynthetic process"/>
    <property type="evidence" value="ECO:0007669"/>
    <property type="project" value="UniProtKB-UniRule"/>
</dbReference>
<dbReference type="CDD" id="cd09168">
    <property type="entry name" value="PLDc_PaPPK1_C2_like"/>
    <property type="match status" value="1"/>
</dbReference>
<dbReference type="InterPro" id="IPR024953">
    <property type="entry name" value="PP_kinase_middle"/>
</dbReference>
<evidence type="ECO:0000259" key="11">
    <source>
        <dbReference type="Pfam" id="PF13089"/>
    </source>
</evidence>
<feature type="domain" description="Polyphosphate kinase middle" evidence="10">
    <location>
        <begin position="128"/>
        <end position="305"/>
    </location>
</feature>
<dbReference type="AlphaFoldDB" id="A0A9D1AMD9"/>
<dbReference type="HAMAP" id="MF_00347">
    <property type="entry name" value="Polyphosphate_kinase"/>
    <property type="match status" value="1"/>
</dbReference>
<dbReference type="GO" id="GO:0005524">
    <property type="term" value="F:ATP binding"/>
    <property type="evidence" value="ECO:0007669"/>
    <property type="project" value="UniProtKB-KW"/>
</dbReference>
<dbReference type="Gene3D" id="1.20.58.310">
    <property type="entry name" value="Polyphosphate kinase N-terminal domain"/>
    <property type="match status" value="1"/>
</dbReference>
<feature type="binding site" evidence="8">
    <location>
        <position position="567"/>
    </location>
    <ligand>
        <name>ATP</name>
        <dbReference type="ChEBI" id="CHEBI:30616"/>
    </ligand>
</feature>
<dbReference type="NCBIfam" id="TIGR03705">
    <property type="entry name" value="poly_P_kin"/>
    <property type="match status" value="1"/>
</dbReference>
<feature type="domain" description="Polyphosphate kinase C-terminal" evidence="12">
    <location>
        <begin position="507"/>
        <end position="677"/>
    </location>
</feature>
<dbReference type="GO" id="GO:0009358">
    <property type="term" value="C:polyphosphate kinase complex"/>
    <property type="evidence" value="ECO:0007669"/>
    <property type="project" value="InterPro"/>
</dbReference>
<gene>
    <name evidence="8" type="primary">ppk</name>
    <name evidence="14" type="ORF">IAB89_04335</name>
</gene>
<dbReference type="InterPro" id="IPR041108">
    <property type="entry name" value="PP_kinase_C_1"/>
</dbReference>
<evidence type="ECO:0000259" key="12">
    <source>
        <dbReference type="Pfam" id="PF13090"/>
    </source>
</evidence>
<evidence type="ECO:0000313" key="15">
    <source>
        <dbReference type="Proteomes" id="UP000824242"/>
    </source>
</evidence>
<evidence type="ECO:0000313" key="14">
    <source>
        <dbReference type="EMBL" id="HIR46878.1"/>
    </source>
</evidence>
<comment type="cofactor">
    <cofactor evidence="8">
        <name>Mg(2+)</name>
        <dbReference type="ChEBI" id="CHEBI:18420"/>
    </cofactor>
</comment>
<dbReference type="Gene3D" id="3.30.1840.10">
    <property type="entry name" value="Polyphosphate kinase middle domain"/>
    <property type="match status" value="1"/>
</dbReference>
<name>A0A9D1AMD9_9FIRM</name>
<dbReference type="Proteomes" id="UP000824242">
    <property type="component" value="Unassembled WGS sequence"/>
</dbReference>
<dbReference type="Pfam" id="PF17941">
    <property type="entry name" value="PP_kinase_C_1"/>
    <property type="match status" value="1"/>
</dbReference>
<reference evidence="14" key="2">
    <citation type="journal article" date="2021" name="PeerJ">
        <title>Extensive microbial diversity within the chicken gut microbiome revealed by metagenomics and culture.</title>
        <authorList>
            <person name="Gilroy R."/>
            <person name="Ravi A."/>
            <person name="Getino M."/>
            <person name="Pursley I."/>
            <person name="Horton D.L."/>
            <person name="Alikhan N.F."/>
            <person name="Baker D."/>
            <person name="Gharbi K."/>
            <person name="Hall N."/>
            <person name="Watson M."/>
            <person name="Adriaenssens E.M."/>
            <person name="Foster-Nyarko E."/>
            <person name="Jarju S."/>
            <person name="Secka A."/>
            <person name="Antonio M."/>
            <person name="Oren A."/>
            <person name="Chaudhuri R.R."/>
            <person name="La Ragione R."/>
            <person name="Hildebrand F."/>
            <person name="Pallen M.J."/>
        </authorList>
    </citation>
    <scope>NUCLEOTIDE SEQUENCE</scope>
    <source>
        <strain evidence="14">ChiSxjej1B13-7958</strain>
    </source>
</reference>
<keyword evidence="5 8" id="KW-0418">Kinase</keyword>
<dbReference type="Gene3D" id="3.30.870.10">
    <property type="entry name" value="Endonuclease Chain A"/>
    <property type="match status" value="2"/>
</dbReference>
<dbReference type="FunFam" id="3.30.870.10:FF:000001">
    <property type="entry name" value="Polyphosphate kinase"/>
    <property type="match status" value="1"/>
</dbReference>
<comment type="similarity">
    <text evidence="8 9">Belongs to the polyphosphate kinase 1 (PPK1) family.</text>
</comment>
<feature type="domain" description="Polyphosphate kinase C-terminal" evidence="13">
    <location>
        <begin position="334"/>
        <end position="498"/>
    </location>
</feature>
<dbReference type="InterPro" id="IPR003414">
    <property type="entry name" value="PP_kinase"/>
</dbReference>
<dbReference type="SUPFAM" id="SSF140356">
    <property type="entry name" value="PPK N-terminal domain-like"/>
    <property type="match status" value="1"/>
</dbReference>
<evidence type="ECO:0000256" key="6">
    <source>
        <dbReference type="ARBA" id="ARBA00022840"/>
    </source>
</evidence>
<dbReference type="CDD" id="cd09165">
    <property type="entry name" value="PLDc_PaPPK1_C1_like"/>
    <property type="match status" value="1"/>
</dbReference>
<feature type="active site" description="Phosphohistidine intermediate" evidence="8">
    <location>
        <position position="438"/>
    </location>
</feature>
<evidence type="ECO:0000256" key="4">
    <source>
        <dbReference type="ARBA" id="ARBA00022741"/>
    </source>
</evidence>
<feature type="binding site" evidence="8">
    <location>
        <position position="595"/>
    </location>
    <ligand>
        <name>ATP</name>
        <dbReference type="ChEBI" id="CHEBI:30616"/>
    </ligand>
</feature>
<dbReference type="InterPro" id="IPR036832">
    <property type="entry name" value="PPK_N_dom_sf"/>
</dbReference>
<evidence type="ECO:0000256" key="7">
    <source>
        <dbReference type="ARBA" id="ARBA00022842"/>
    </source>
</evidence>
<keyword evidence="7 8" id="KW-0460">Magnesium</keyword>
<dbReference type="PIRSF" id="PIRSF015589">
    <property type="entry name" value="PP_kinase"/>
    <property type="match status" value="1"/>
</dbReference>
<dbReference type="PANTHER" id="PTHR30218">
    <property type="entry name" value="POLYPHOSPHATE KINASE"/>
    <property type="match status" value="1"/>
</dbReference>
<comment type="catalytic activity">
    <reaction evidence="8 9">
        <text>[phosphate](n) + ATP = [phosphate](n+1) + ADP</text>
        <dbReference type="Rhea" id="RHEA:19573"/>
        <dbReference type="Rhea" id="RHEA-COMP:9859"/>
        <dbReference type="Rhea" id="RHEA-COMP:14280"/>
        <dbReference type="ChEBI" id="CHEBI:16838"/>
        <dbReference type="ChEBI" id="CHEBI:30616"/>
        <dbReference type="ChEBI" id="CHEBI:456216"/>
        <dbReference type="EC" id="2.7.4.1"/>
    </reaction>
</comment>
<dbReference type="EC" id="2.7.4.1" evidence="8 9"/>
<dbReference type="InterPro" id="IPR025200">
    <property type="entry name" value="PPK_C_dom2"/>
</dbReference>
<evidence type="ECO:0000256" key="2">
    <source>
        <dbReference type="ARBA" id="ARBA00022679"/>
    </source>
</evidence>
<evidence type="ECO:0000256" key="9">
    <source>
        <dbReference type="RuleBase" id="RU003800"/>
    </source>
</evidence>
<evidence type="ECO:0000259" key="13">
    <source>
        <dbReference type="Pfam" id="PF17941"/>
    </source>
</evidence>
<dbReference type="GO" id="GO:0046872">
    <property type="term" value="F:metal ion binding"/>
    <property type="evidence" value="ECO:0007669"/>
    <property type="project" value="UniProtKB-KW"/>
</dbReference>
<comment type="PTM">
    <text evidence="8 9">An intermediate of this reaction is the autophosphorylated ppk in which a phosphate is covalently linked to a histidine residue through a N-P bond.</text>
</comment>
<dbReference type="PANTHER" id="PTHR30218:SF0">
    <property type="entry name" value="POLYPHOSPHATE KINASE"/>
    <property type="match status" value="1"/>
</dbReference>
<keyword evidence="6 8" id="KW-0067">ATP-binding</keyword>
<comment type="function">
    <text evidence="8 9">Catalyzes the reversible transfer of the terminal phosphate of ATP to form a long-chain polyphosphate (polyP).</text>
</comment>
<protein>
    <recommendedName>
        <fullName evidence="8 9">Polyphosphate kinase</fullName>
        <ecNumber evidence="8 9">2.7.4.1</ecNumber>
    </recommendedName>
    <alternativeName>
        <fullName evidence="8">ATP-polyphosphate phosphotransferase</fullName>
    </alternativeName>
    <alternativeName>
        <fullName evidence="8">Polyphosphoric acid kinase</fullName>
    </alternativeName>
</protein>
<organism evidence="14 15">
    <name type="scientific">Candidatus Caccousia avicola</name>
    <dbReference type="NCBI Taxonomy" id="2840721"/>
    <lineage>
        <taxon>Bacteria</taxon>
        <taxon>Bacillati</taxon>
        <taxon>Bacillota</taxon>
        <taxon>Clostridia</taxon>
        <taxon>Eubacteriales</taxon>
        <taxon>Oscillospiraceae</taxon>
        <taxon>Oscillospiraceae incertae sedis</taxon>
        <taxon>Candidatus Caccousia</taxon>
    </lineage>
</organism>
<evidence type="ECO:0000256" key="3">
    <source>
        <dbReference type="ARBA" id="ARBA00022723"/>
    </source>
</evidence>
<dbReference type="Pfam" id="PF02503">
    <property type="entry name" value="PP_kinase"/>
    <property type="match status" value="1"/>
</dbReference>
<proteinExistence type="inferred from homology"/>
<keyword evidence="1 8" id="KW-0597">Phosphoprotein</keyword>
<keyword evidence="3 8" id="KW-0479">Metal-binding</keyword>
<dbReference type="EMBL" id="DVGZ01000041">
    <property type="protein sequence ID" value="HIR46878.1"/>
    <property type="molecule type" value="Genomic_DNA"/>
</dbReference>
<feature type="binding site" evidence="8">
    <location>
        <position position="408"/>
    </location>
    <ligand>
        <name>Mg(2+)</name>
        <dbReference type="ChEBI" id="CHEBI:18420"/>
    </ligand>
</feature>
<dbReference type="GO" id="GO:0008976">
    <property type="term" value="F:polyphosphate kinase activity"/>
    <property type="evidence" value="ECO:0007669"/>
    <property type="project" value="UniProtKB-UniRule"/>
</dbReference>
<feature type="domain" description="Polyphosphate kinase N-terminal" evidence="11">
    <location>
        <begin position="14"/>
        <end position="119"/>
    </location>
</feature>
<evidence type="ECO:0000259" key="10">
    <source>
        <dbReference type="Pfam" id="PF02503"/>
    </source>
</evidence>
<feature type="binding site" evidence="8">
    <location>
        <position position="471"/>
    </location>
    <ligand>
        <name>ATP</name>
        <dbReference type="ChEBI" id="CHEBI:30616"/>
    </ligand>
</feature>
<evidence type="ECO:0000256" key="5">
    <source>
        <dbReference type="ARBA" id="ARBA00022777"/>
    </source>
</evidence>
<sequence length="712" mass="81376">MKNAIEKEKTKLPYLNRELSWLDFNVRVLEEAFKKENPIFERLRFLAITASNLDEFFMVRVAGVMEQVRSKYTTPDLSGLTPQQLLNSLREKIALFMEKQYSCFNRSILPVLRNNGFEFVEPEDLNEEQTAFLQRYFSKVLFPVLTPLAVDRSRPFPMLSNKSLNIAVRLEEKSGEPCFAVVQVPGILPRFLEIPMPDESRRGLFLLEDVIDMMLPELFELHKIKAACPFRLTRDSDLEIDEEAEDLMIEVQKSIKKRKRGRPVRLELEQHCDKEIREFLIEMLKINEKDIYELTGPLDLTFLSKVAGIPGCASLCFKPIVPVSPPADFWGYSDIFEAIREGDRMVHHPYETFDCVTEFVRRAAEDENVLAIKQTLYRVSGNSPIVAALIKAAEAGKQVTVLVELKARFDEENNILWAKKLEAAGCHVIYGLAGLKTHCKILLVVRQDEDGIRRYVHMGTGNYNDSTARIYTDIGMFTCREPFGADASSLFNVLTGYSMPPEYNRFIVAPQGMRKFFKQRIRRETENAKRGLPSGITAKVNSLVDPEIIGLLYEASQAGVPIQLIVRGICCLIPGLPGISETITVRSIVGQLLEHSRIFRFENGGEPHIFMGSADWMPRNLDRRVELVFPIEDERLRERAFSILDLMLSDNANARLMQPDTSYVHIDRRGKASVNCQREFSRLASEALHALEEQDLSKPLRPVYTIEEAQKK</sequence>
<accession>A0A9D1AMD9</accession>
<feature type="binding site" evidence="8">
    <location>
        <position position="378"/>
    </location>
    <ligand>
        <name>Mg(2+)</name>
        <dbReference type="ChEBI" id="CHEBI:18420"/>
    </ligand>
</feature>
<keyword evidence="4 8" id="KW-0547">Nucleotide-binding</keyword>
<dbReference type="SUPFAM" id="SSF56024">
    <property type="entry name" value="Phospholipase D/nuclease"/>
    <property type="match status" value="2"/>
</dbReference>
<dbReference type="InterPro" id="IPR036830">
    <property type="entry name" value="PP_kinase_middle_dom_sf"/>
</dbReference>
<dbReference type="SUPFAM" id="SSF143724">
    <property type="entry name" value="PHP14-like"/>
    <property type="match status" value="1"/>
</dbReference>
<comment type="caution">
    <text evidence="14">The sequence shown here is derived from an EMBL/GenBank/DDBJ whole genome shotgun (WGS) entry which is preliminary data.</text>
</comment>
<dbReference type="NCBIfam" id="NF003918">
    <property type="entry name" value="PRK05443.1-2"/>
    <property type="match status" value="1"/>
</dbReference>
<dbReference type="NCBIfam" id="NF003920">
    <property type="entry name" value="PRK05443.2-1"/>
    <property type="match status" value="1"/>
</dbReference>
<dbReference type="NCBIfam" id="NF003917">
    <property type="entry name" value="PRK05443.1-1"/>
    <property type="match status" value="1"/>
</dbReference>
<feature type="binding site" evidence="8">
    <location>
        <position position="52"/>
    </location>
    <ligand>
        <name>ATP</name>
        <dbReference type="ChEBI" id="CHEBI:30616"/>
    </ligand>
</feature>
<evidence type="ECO:0000256" key="1">
    <source>
        <dbReference type="ARBA" id="ARBA00022553"/>
    </source>
</evidence>
<reference evidence="14" key="1">
    <citation type="submission" date="2020-10" db="EMBL/GenBank/DDBJ databases">
        <authorList>
            <person name="Gilroy R."/>
        </authorList>
    </citation>
    <scope>NUCLEOTIDE SEQUENCE</scope>
    <source>
        <strain evidence="14">ChiSxjej1B13-7958</strain>
    </source>
</reference>
<dbReference type="NCBIfam" id="NF003921">
    <property type="entry name" value="PRK05443.2-2"/>
    <property type="match status" value="1"/>
</dbReference>
<keyword evidence="2 8" id="KW-0808">Transferase</keyword>
<evidence type="ECO:0000256" key="8">
    <source>
        <dbReference type="HAMAP-Rule" id="MF_00347"/>
    </source>
</evidence>
<dbReference type="Pfam" id="PF13090">
    <property type="entry name" value="PP_kinase_C"/>
    <property type="match status" value="1"/>
</dbReference>
<dbReference type="InterPro" id="IPR025198">
    <property type="entry name" value="PPK_N_dom"/>
</dbReference>
<dbReference type="Pfam" id="PF13089">
    <property type="entry name" value="PP_kinase_N"/>
    <property type="match status" value="1"/>
</dbReference>